<gene>
    <name evidence="2" type="ORF">CVIRNUC_003142</name>
</gene>
<dbReference type="GO" id="GO:0035091">
    <property type="term" value="F:phosphatidylinositol binding"/>
    <property type="evidence" value="ECO:0007669"/>
    <property type="project" value="TreeGrafter"/>
</dbReference>
<evidence type="ECO:0000313" key="3">
    <source>
        <dbReference type="Proteomes" id="UP001314263"/>
    </source>
</evidence>
<sequence length="247" mass="26689">MRPEAVHLKDEAERAVELLSDLCKPQPPQKPLGDLNPKAIKHCRGLFFYHTKKVGFVAGVKWGSGILITHILDERGQESWSAPVLFKIHEVSLGLLAGAGNMQTLLILGSEKAVSQFLGAKSGPVVLGQDLSLGKKLGFDVIDDTNIFNHREVITHSIQDGHLVDWSLIGGKISLDKEGNAAIYGASTDAASILAAPSSTHSPPAALKPLYDELNEIAAEADGDRRKWSGFKKHWHPDTSAVKPKQG</sequence>
<name>A0AAV1I0Z4_9CHLO</name>
<organism evidence="2 3">
    <name type="scientific">Coccomyxa viridis</name>
    <dbReference type="NCBI Taxonomy" id="1274662"/>
    <lineage>
        <taxon>Eukaryota</taxon>
        <taxon>Viridiplantae</taxon>
        <taxon>Chlorophyta</taxon>
        <taxon>core chlorophytes</taxon>
        <taxon>Trebouxiophyceae</taxon>
        <taxon>Trebouxiophyceae incertae sedis</taxon>
        <taxon>Coccomyxaceae</taxon>
        <taxon>Coccomyxa</taxon>
    </lineage>
</organism>
<keyword evidence="3" id="KW-1185">Reference proteome</keyword>
<dbReference type="PANTHER" id="PTHR15629">
    <property type="entry name" value="SH3YL1 PROTEIN"/>
    <property type="match status" value="1"/>
</dbReference>
<feature type="domain" description="Ysc84 actin-binding" evidence="1">
    <location>
        <begin position="89"/>
        <end position="216"/>
    </location>
</feature>
<evidence type="ECO:0000259" key="1">
    <source>
        <dbReference type="Pfam" id="PF04366"/>
    </source>
</evidence>
<dbReference type="Proteomes" id="UP001314263">
    <property type="component" value="Unassembled WGS sequence"/>
</dbReference>
<dbReference type="InterPro" id="IPR007461">
    <property type="entry name" value="Ysc84_actin-binding"/>
</dbReference>
<dbReference type="CDD" id="cd11524">
    <property type="entry name" value="SYLF"/>
    <property type="match status" value="1"/>
</dbReference>
<proteinExistence type="predicted"/>
<evidence type="ECO:0000313" key="2">
    <source>
        <dbReference type="EMBL" id="CAK0764281.1"/>
    </source>
</evidence>
<comment type="caution">
    <text evidence="2">The sequence shown here is derived from an EMBL/GenBank/DDBJ whole genome shotgun (WGS) entry which is preliminary data.</text>
</comment>
<dbReference type="PANTHER" id="PTHR15629:SF2">
    <property type="entry name" value="SH3 DOMAIN-CONTAINING YSC84-LIKE PROTEIN 1"/>
    <property type="match status" value="1"/>
</dbReference>
<accession>A0AAV1I0Z4</accession>
<reference evidence="2 3" key="1">
    <citation type="submission" date="2023-10" db="EMBL/GenBank/DDBJ databases">
        <authorList>
            <person name="Maclean D."/>
            <person name="Macfadyen A."/>
        </authorList>
    </citation>
    <scope>NUCLEOTIDE SEQUENCE [LARGE SCALE GENOMIC DNA]</scope>
</reference>
<dbReference type="EMBL" id="CAUYUE010000004">
    <property type="protein sequence ID" value="CAK0764281.1"/>
    <property type="molecule type" value="Genomic_DNA"/>
</dbReference>
<dbReference type="Pfam" id="PF04366">
    <property type="entry name" value="Ysc84"/>
    <property type="match status" value="1"/>
</dbReference>
<protein>
    <recommendedName>
        <fullName evidence="1">Ysc84 actin-binding domain-containing protein</fullName>
    </recommendedName>
</protein>
<dbReference type="InterPro" id="IPR051702">
    <property type="entry name" value="SH3_domain_YSC84-like"/>
</dbReference>
<dbReference type="AlphaFoldDB" id="A0AAV1I0Z4"/>